<dbReference type="RefSeq" id="WP_311545013.1">
    <property type="nucleotide sequence ID" value="NZ_JAVREK010000009.1"/>
</dbReference>
<dbReference type="Proteomes" id="UP001183226">
    <property type="component" value="Unassembled WGS sequence"/>
</dbReference>
<sequence>MEFDSSTLAAAFSAVAVAVAVAGAAVAVAGAANGRRRRARVPQAPPHPLPAPVVERARAVLAQGRRIQAIKELREATGYDLRTAKDVADAIGAGIAVPTLAEPNREGAGLAARVRDLRDRKGTAEAISLVAEETGMNEAEAAHFVRSLD</sequence>
<organism evidence="1 2">
    <name type="scientific">Streptomonospora wellingtoniae</name>
    <dbReference type="NCBI Taxonomy" id="3075544"/>
    <lineage>
        <taxon>Bacteria</taxon>
        <taxon>Bacillati</taxon>
        <taxon>Actinomycetota</taxon>
        <taxon>Actinomycetes</taxon>
        <taxon>Streptosporangiales</taxon>
        <taxon>Nocardiopsidaceae</taxon>
        <taxon>Streptomonospora</taxon>
    </lineage>
</organism>
<evidence type="ECO:0008006" key="3">
    <source>
        <dbReference type="Google" id="ProtNLM"/>
    </source>
</evidence>
<accession>A0ABU2KTA5</accession>
<name>A0ABU2KTA5_9ACTN</name>
<comment type="caution">
    <text evidence="1">The sequence shown here is derived from an EMBL/GenBank/DDBJ whole genome shotgun (WGS) entry which is preliminary data.</text>
</comment>
<evidence type="ECO:0000313" key="2">
    <source>
        <dbReference type="Proteomes" id="UP001183226"/>
    </source>
</evidence>
<evidence type="ECO:0000313" key="1">
    <source>
        <dbReference type="EMBL" id="MDT0302526.1"/>
    </source>
</evidence>
<protein>
    <recommendedName>
        <fullName evidence="3">Ribosomal protein L7/L12 C-terminal domain-containing protein</fullName>
    </recommendedName>
</protein>
<proteinExistence type="predicted"/>
<dbReference type="InterPro" id="IPR014719">
    <property type="entry name" value="Ribosomal_bL12_C/ClpS-like"/>
</dbReference>
<gene>
    <name evidence="1" type="ORF">RM446_10440</name>
</gene>
<dbReference type="Gene3D" id="3.30.1390.10">
    <property type="match status" value="1"/>
</dbReference>
<dbReference type="EMBL" id="JAVREK010000009">
    <property type="protein sequence ID" value="MDT0302526.1"/>
    <property type="molecule type" value="Genomic_DNA"/>
</dbReference>
<keyword evidence="2" id="KW-1185">Reference proteome</keyword>
<reference evidence="2" key="1">
    <citation type="submission" date="2023-07" db="EMBL/GenBank/DDBJ databases">
        <title>30 novel species of actinomycetes from the DSMZ collection.</title>
        <authorList>
            <person name="Nouioui I."/>
        </authorList>
    </citation>
    <scope>NUCLEOTIDE SEQUENCE [LARGE SCALE GENOMIC DNA]</scope>
    <source>
        <strain evidence="2">DSM 45055</strain>
    </source>
</reference>